<accession>A0AAQ3QTV9</accession>
<evidence type="ECO:0000256" key="1">
    <source>
        <dbReference type="ARBA" id="ARBA00022908"/>
    </source>
</evidence>
<evidence type="ECO:0000256" key="2">
    <source>
        <dbReference type="ARBA" id="ARBA00023125"/>
    </source>
</evidence>
<sequence length="408" mass="46880">MKANPIKIEPFKYPSGNKGYLVIGTIDGIRYRKKFKSRDEARAEKATLELQRVNASRDLQSVTTTLTADEVRQCEVVLRRLRQSSHSQIPLDFAVDFFIKNYREPKTSHTLETAIPLFIQYKREHVGKKQLNDLNGVLTRFSEANPTLLIHELNESHLISWLESLNISKKSWNNYQAIFSSFFSWTLEKPRQWISENPASHVKRHRNISGGIPDVLTLEEAQNLMEGVESYQDGRWSLYAALGLFAGLRAGMDESELTRMGHATNQKELIDLENSVIRVTPEIAKTHDFRTIPIHDNLAFWIRRHWEPGHQIVPTTSRGQHTKFANAFGLKKNVMRHSFISFRVAECQSVGTTALEAGNTERIVKKHYLNMRTEQDAQSFWSIYPKGAASLVKSKDDCERIVKFRKIG</sequence>
<protein>
    <recommendedName>
        <fullName evidence="5">Core-binding (CB) domain-containing protein</fullName>
    </recommendedName>
</protein>
<dbReference type="Proteomes" id="UP001304300">
    <property type="component" value="Chromosome"/>
</dbReference>
<dbReference type="InterPro" id="IPR013762">
    <property type="entry name" value="Integrase-like_cat_sf"/>
</dbReference>
<keyword evidence="2 4" id="KW-0238">DNA-binding</keyword>
<keyword evidence="3" id="KW-0233">DNA recombination</keyword>
<dbReference type="GO" id="GO:0003677">
    <property type="term" value="F:DNA binding"/>
    <property type="evidence" value="ECO:0007669"/>
    <property type="project" value="UniProtKB-UniRule"/>
</dbReference>
<dbReference type="InterPro" id="IPR010998">
    <property type="entry name" value="Integrase_recombinase_N"/>
</dbReference>
<reference evidence="6 7" key="1">
    <citation type="submission" date="2023-10" db="EMBL/GenBank/DDBJ databases">
        <title>Rubellicoccus peritrichatus gen. nov., sp. nov., isolated from an algae of coral reef tank.</title>
        <authorList>
            <person name="Luo J."/>
        </authorList>
    </citation>
    <scope>NUCLEOTIDE SEQUENCE [LARGE SCALE GENOMIC DNA]</scope>
    <source>
        <strain evidence="6 7">CR14</strain>
    </source>
</reference>
<proteinExistence type="predicted"/>
<dbReference type="EMBL" id="CP136920">
    <property type="protein sequence ID" value="WOO39360.1"/>
    <property type="molecule type" value="Genomic_DNA"/>
</dbReference>
<evidence type="ECO:0000313" key="7">
    <source>
        <dbReference type="Proteomes" id="UP001304300"/>
    </source>
</evidence>
<evidence type="ECO:0000256" key="3">
    <source>
        <dbReference type="ARBA" id="ARBA00023172"/>
    </source>
</evidence>
<name>A0AAQ3QTV9_9BACT</name>
<dbReference type="Gene3D" id="1.10.150.130">
    <property type="match status" value="1"/>
</dbReference>
<organism evidence="6 7">
    <name type="scientific">Rubellicoccus peritrichatus</name>
    <dbReference type="NCBI Taxonomy" id="3080537"/>
    <lineage>
        <taxon>Bacteria</taxon>
        <taxon>Pseudomonadati</taxon>
        <taxon>Verrucomicrobiota</taxon>
        <taxon>Opitutia</taxon>
        <taxon>Puniceicoccales</taxon>
        <taxon>Cerasicoccaceae</taxon>
        <taxon>Rubellicoccus</taxon>
    </lineage>
</organism>
<dbReference type="GO" id="GO:0015074">
    <property type="term" value="P:DNA integration"/>
    <property type="evidence" value="ECO:0007669"/>
    <property type="project" value="UniProtKB-KW"/>
</dbReference>
<dbReference type="Gene3D" id="1.10.443.10">
    <property type="entry name" value="Intergrase catalytic core"/>
    <property type="match status" value="1"/>
</dbReference>
<keyword evidence="7" id="KW-1185">Reference proteome</keyword>
<dbReference type="InterPro" id="IPR011010">
    <property type="entry name" value="DNA_brk_join_enz"/>
</dbReference>
<feature type="domain" description="Core-binding (CB)" evidence="5">
    <location>
        <begin position="109"/>
        <end position="187"/>
    </location>
</feature>
<dbReference type="SUPFAM" id="SSF56349">
    <property type="entry name" value="DNA breaking-rejoining enzymes"/>
    <property type="match status" value="1"/>
</dbReference>
<dbReference type="InterPro" id="IPR044068">
    <property type="entry name" value="CB"/>
</dbReference>
<evidence type="ECO:0000313" key="6">
    <source>
        <dbReference type="EMBL" id="WOO39360.1"/>
    </source>
</evidence>
<evidence type="ECO:0000256" key="4">
    <source>
        <dbReference type="PROSITE-ProRule" id="PRU01248"/>
    </source>
</evidence>
<evidence type="ECO:0000259" key="5">
    <source>
        <dbReference type="PROSITE" id="PS51900"/>
    </source>
</evidence>
<keyword evidence="1" id="KW-0229">DNA integration</keyword>
<gene>
    <name evidence="6" type="ORF">RZN69_12110</name>
</gene>
<dbReference type="RefSeq" id="WP_317831226.1">
    <property type="nucleotide sequence ID" value="NZ_CP136920.1"/>
</dbReference>
<dbReference type="GO" id="GO:0006310">
    <property type="term" value="P:DNA recombination"/>
    <property type="evidence" value="ECO:0007669"/>
    <property type="project" value="UniProtKB-KW"/>
</dbReference>
<dbReference type="AlphaFoldDB" id="A0AAQ3QTV9"/>
<dbReference type="PROSITE" id="PS51900">
    <property type="entry name" value="CB"/>
    <property type="match status" value="1"/>
</dbReference>
<dbReference type="KEGG" id="puo:RZN69_12110"/>